<comment type="caution">
    <text evidence="1">The sequence shown here is derived from an EMBL/GenBank/DDBJ whole genome shotgun (WGS) entry which is preliminary data.</text>
</comment>
<accession>A0ACC2CST0</accession>
<gene>
    <name evidence="1" type="ORF">O6H91_09G103200</name>
</gene>
<sequence>MLAWSKTTLIQICSKSLHQVAPWDRPVSNFRSDSHLFQKYYKLCSSFTQQKKHAKSCPRTLPVQVAYRQEKVGAFQQLPMVAPSSEILGMALRRAKIVRPTKGISNIAKRERNRGAKQLDALMKELSVPLRIYLQEFPERERLHLYEQSLLELTLGEGKYEEVLENVDAIRKKILNVGKNYASVCAKSTTKREAGESLDEGFSKLEELYRKHGKAVDDLKDVAKILRAMPVVHLHIPTLCLVGAPNVGKSSLVRVLSSGKPEVCNYPFTTRGISMGHIFVNSETFQVTDTPGLLRRPDDERNNLEKLTLAALNHLPTAVLYVHDLTGDCGTSVQDQFHIYQDIKRRFSDRPWIDVVSKADLLSLQQSNVQESIDDEEFYRLFGPPGCYYVSVETKQGLDELHLRIHSLLAELSSACKNLASVSSNGESMSMSEQNSTS</sequence>
<evidence type="ECO:0000313" key="2">
    <source>
        <dbReference type="Proteomes" id="UP001162992"/>
    </source>
</evidence>
<name>A0ACC2CST0_DIPCM</name>
<evidence type="ECO:0000313" key="1">
    <source>
        <dbReference type="EMBL" id="KAJ7545017.1"/>
    </source>
</evidence>
<reference evidence="2" key="1">
    <citation type="journal article" date="2024" name="Proc. Natl. Acad. Sci. U.S.A.">
        <title>Extraordinary preservation of gene collinearity over three hundred million years revealed in homosporous lycophytes.</title>
        <authorList>
            <person name="Li C."/>
            <person name="Wickell D."/>
            <person name="Kuo L.Y."/>
            <person name="Chen X."/>
            <person name="Nie B."/>
            <person name="Liao X."/>
            <person name="Peng D."/>
            <person name="Ji J."/>
            <person name="Jenkins J."/>
            <person name="Williams M."/>
            <person name="Shu S."/>
            <person name="Plott C."/>
            <person name="Barry K."/>
            <person name="Rajasekar S."/>
            <person name="Grimwood J."/>
            <person name="Han X."/>
            <person name="Sun S."/>
            <person name="Hou Z."/>
            <person name="He W."/>
            <person name="Dai G."/>
            <person name="Sun C."/>
            <person name="Schmutz J."/>
            <person name="Leebens-Mack J.H."/>
            <person name="Li F.W."/>
            <person name="Wang L."/>
        </authorList>
    </citation>
    <scope>NUCLEOTIDE SEQUENCE [LARGE SCALE GENOMIC DNA]</scope>
    <source>
        <strain evidence="2">cv. PW_Plant_1</strain>
    </source>
</reference>
<dbReference type="Proteomes" id="UP001162992">
    <property type="component" value="Chromosome 9"/>
</dbReference>
<organism evidence="1 2">
    <name type="scientific">Diphasiastrum complanatum</name>
    <name type="common">Issler's clubmoss</name>
    <name type="synonym">Lycopodium complanatum</name>
    <dbReference type="NCBI Taxonomy" id="34168"/>
    <lineage>
        <taxon>Eukaryota</taxon>
        <taxon>Viridiplantae</taxon>
        <taxon>Streptophyta</taxon>
        <taxon>Embryophyta</taxon>
        <taxon>Tracheophyta</taxon>
        <taxon>Lycopodiopsida</taxon>
        <taxon>Lycopodiales</taxon>
        <taxon>Lycopodiaceae</taxon>
        <taxon>Lycopodioideae</taxon>
        <taxon>Diphasiastrum</taxon>
    </lineage>
</organism>
<keyword evidence="2" id="KW-1185">Reference proteome</keyword>
<proteinExistence type="predicted"/>
<dbReference type="EMBL" id="CM055100">
    <property type="protein sequence ID" value="KAJ7545017.1"/>
    <property type="molecule type" value="Genomic_DNA"/>
</dbReference>
<protein>
    <submittedName>
        <fullName evidence="1">Uncharacterized protein</fullName>
    </submittedName>
</protein>